<reference evidence="2 3" key="1">
    <citation type="submission" date="2017-06" db="EMBL/GenBank/DDBJ databases">
        <title>Draft genome sequence of Fusobacterium nucleatum subsp. polymorphum KCOM 1002 (=ChDC F175).</title>
        <authorList>
            <person name="Kook J.-K."/>
            <person name="Park S.-N."/>
            <person name="Lim Y.K."/>
            <person name="Roh H."/>
        </authorList>
    </citation>
    <scope>NUCLEOTIDE SEQUENCE [LARGE SCALE GENOMIC DNA]</scope>
    <source>
        <strain evidence="3">KCOM 1002 (ChDC F175)</strain>
    </source>
</reference>
<dbReference type="RefSeq" id="WP_098979361.1">
    <property type="nucleotide sequence ID" value="NZ_NIRJ01000001.1"/>
</dbReference>
<keyword evidence="1" id="KW-0812">Transmembrane</keyword>
<protein>
    <submittedName>
        <fullName evidence="2">DUF340 domain-containing protein</fullName>
    </submittedName>
</protein>
<comment type="caution">
    <text evidence="2">The sequence shown here is derived from an EMBL/GenBank/DDBJ whole genome shotgun (WGS) entry which is preliminary data.</text>
</comment>
<feature type="transmembrane region" description="Helical" evidence="1">
    <location>
        <begin position="33"/>
        <end position="53"/>
    </location>
</feature>
<feature type="transmembrane region" description="Helical" evidence="1">
    <location>
        <begin position="117"/>
        <end position="142"/>
    </location>
</feature>
<name>A0A2C6AZY3_FUSNP</name>
<keyword evidence="1" id="KW-1133">Transmembrane helix</keyword>
<feature type="transmembrane region" description="Helical" evidence="1">
    <location>
        <begin position="60"/>
        <end position="78"/>
    </location>
</feature>
<dbReference type="Proteomes" id="UP000225199">
    <property type="component" value="Unassembled WGS sequence"/>
</dbReference>
<dbReference type="EMBL" id="NIRJ01000001">
    <property type="protein sequence ID" value="PHH97582.1"/>
    <property type="molecule type" value="Genomic_DNA"/>
</dbReference>
<feature type="transmembrane region" description="Helical" evidence="1">
    <location>
        <begin position="84"/>
        <end position="105"/>
    </location>
</feature>
<keyword evidence="1" id="KW-0472">Membrane</keyword>
<gene>
    <name evidence="2" type="ORF">CA840_09920</name>
</gene>
<accession>A0A2C6AZY3</accession>
<evidence type="ECO:0000313" key="3">
    <source>
        <dbReference type="Proteomes" id="UP000225199"/>
    </source>
</evidence>
<evidence type="ECO:0000313" key="2">
    <source>
        <dbReference type="EMBL" id="PHH97582.1"/>
    </source>
</evidence>
<organism evidence="2 3">
    <name type="scientific">Fusobacterium nucleatum subsp. polymorphum</name>
    <name type="common">Fusobacterium polymorphum</name>
    <dbReference type="NCBI Taxonomy" id="76857"/>
    <lineage>
        <taxon>Bacteria</taxon>
        <taxon>Fusobacteriati</taxon>
        <taxon>Fusobacteriota</taxon>
        <taxon>Fusobacteriia</taxon>
        <taxon>Fusobacteriales</taxon>
        <taxon>Fusobacteriaceae</taxon>
        <taxon>Fusobacterium</taxon>
    </lineage>
</organism>
<proteinExistence type="predicted"/>
<feature type="transmembrane region" description="Helical" evidence="1">
    <location>
        <begin position="7"/>
        <end position="27"/>
    </location>
</feature>
<evidence type="ECO:0000256" key="1">
    <source>
        <dbReference type="SAM" id="Phobius"/>
    </source>
</evidence>
<dbReference type="AlphaFoldDB" id="A0A2C6AZY3"/>
<sequence>MSLASNLLILFITGVLTLVGNFVGFKVNPMEAVPGILILIIIAFIGILISKIFPIKIPSVAYIVTLATILTIPGMPMAELISDYTAKVNFLALCTPILAYAGIYTGKNLNTLKRTGWKIFIVALFVILGTYLGSAIIAQVILKILGQI</sequence>